<dbReference type="SUPFAM" id="SSF53335">
    <property type="entry name" value="S-adenosyl-L-methionine-dependent methyltransferases"/>
    <property type="match status" value="1"/>
</dbReference>
<evidence type="ECO:0000256" key="4">
    <source>
        <dbReference type="PIRSR" id="PIRSR005739-1"/>
    </source>
</evidence>
<dbReference type="SUPFAM" id="SSF46785">
    <property type="entry name" value="Winged helix' DNA-binding domain"/>
    <property type="match status" value="1"/>
</dbReference>
<evidence type="ECO:0000256" key="2">
    <source>
        <dbReference type="ARBA" id="ARBA00022679"/>
    </source>
</evidence>
<organism evidence="7 8">
    <name type="scientific">[Torrubiella] hemipterigena</name>
    <dbReference type="NCBI Taxonomy" id="1531966"/>
    <lineage>
        <taxon>Eukaryota</taxon>
        <taxon>Fungi</taxon>
        <taxon>Dikarya</taxon>
        <taxon>Ascomycota</taxon>
        <taxon>Pezizomycotina</taxon>
        <taxon>Sordariomycetes</taxon>
        <taxon>Hypocreomycetidae</taxon>
        <taxon>Hypocreales</taxon>
        <taxon>Clavicipitaceae</taxon>
        <taxon>Clavicipitaceae incertae sedis</taxon>
        <taxon>'Torrubiella' clade</taxon>
    </lineage>
</organism>
<dbReference type="PANTHER" id="PTHR43712:SF1">
    <property type="entry name" value="HYPOTHETICAL O-METHYLTRANSFERASE (EUROFUNG)-RELATED"/>
    <property type="match status" value="1"/>
</dbReference>
<evidence type="ECO:0000256" key="1">
    <source>
        <dbReference type="ARBA" id="ARBA00022603"/>
    </source>
</evidence>
<dbReference type="InterPro" id="IPR012967">
    <property type="entry name" value="COMT_dimerisation"/>
</dbReference>
<evidence type="ECO:0000313" key="8">
    <source>
        <dbReference type="Proteomes" id="UP000039046"/>
    </source>
</evidence>
<keyword evidence="2" id="KW-0808">Transferase</keyword>
<dbReference type="GO" id="GO:0046983">
    <property type="term" value="F:protein dimerization activity"/>
    <property type="evidence" value="ECO:0007669"/>
    <property type="project" value="InterPro"/>
</dbReference>
<evidence type="ECO:0000259" key="5">
    <source>
        <dbReference type="Pfam" id="PF00891"/>
    </source>
</evidence>
<dbReference type="Proteomes" id="UP000039046">
    <property type="component" value="Unassembled WGS sequence"/>
</dbReference>
<accession>A0A0A1TAE8</accession>
<dbReference type="Gene3D" id="1.10.10.10">
    <property type="entry name" value="Winged helix-like DNA-binding domain superfamily/Winged helix DNA-binding domain"/>
    <property type="match status" value="1"/>
</dbReference>
<feature type="domain" description="O-methyltransferase dimerisation" evidence="6">
    <location>
        <begin position="47"/>
        <end position="120"/>
    </location>
</feature>
<dbReference type="GO" id="GO:0008171">
    <property type="term" value="F:O-methyltransferase activity"/>
    <property type="evidence" value="ECO:0007669"/>
    <property type="project" value="InterPro"/>
</dbReference>
<evidence type="ECO:0000313" key="7">
    <source>
        <dbReference type="EMBL" id="CEJ94076.1"/>
    </source>
</evidence>
<dbReference type="InterPro" id="IPR036390">
    <property type="entry name" value="WH_DNA-bd_sf"/>
</dbReference>
<dbReference type="EMBL" id="CDHN01000006">
    <property type="protein sequence ID" value="CEJ94076.1"/>
    <property type="molecule type" value="Genomic_DNA"/>
</dbReference>
<feature type="active site" description="Proton acceptor" evidence="4">
    <location>
        <position position="290"/>
    </location>
</feature>
<dbReference type="Pfam" id="PF08100">
    <property type="entry name" value="Dimerisation"/>
    <property type="match status" value="1"/>
</dbReference>
<dbReference type="AlphaFoldDB" id="A0A0A1TAE8"/>
<dbReference type="PROSITE" id="PS51683">
    <property type="entry name" value="SAM_OMT_II"/>
    <property type="match status" value="1"/>
</dbReference>
<reference evidence="7 8" key="1">
    <citation type="journal article" date="2015" name="Genome Announc.">
        <title>Draft Genome Sequence and Gene Annotation of the Entomopathogenic Fungus Verticillium hemipterigenum.</title>
        <authorList>
            <person name="Horn F."/>
            <person name="Habel A."/>
            <person name="Scharf D.H."/>
            <person name="Dworschak J."/>
            <person name="Brakhage A.A."/>
            <person name="Guthke R."/>
            <person name="Hertweck C."/>
            <person name="Linde J."/>
        </authorList>
    </citation>
    <scope>NUCLEOTIDE SEQUENCE [LARGE SCALE GENOMIC DNA]</scope>
</reference>
<feature type="domain" description="O-methyltransferase C-terminal" evidence="5">
    <location>
        <begin position="219"/>
        <end position="360"/>
    </location>
</feature>
<gene>
    <name evidence="7" type="ORF">VHEMI09630</name>
</gene>
<dbReference type="PANTHER" id="PTHR43712">
    <property type="entry name" value="PUTATIVE (AFU_ORTHOLOGUE AFUA_4G14580)-RELATED"/>
    <property type="match status" value="1"/>
</dbReference>
<keyword evidence="3" id="KW-0949">S-adenosyl-L-methionine</keyword>
<dbReference type="Gene3D" id="3.40.50.150">
    <property type="entry name" value="Vaccinia Virus protein VP39"/>
    <property type="match status" value="1"/>
</dbReference>
<protein>
    <submittedName>
        <fullName evidence="7">Uncharacterized protein</fullName>
    </submittedName>
</protein>
<dbReference type="InterPro" id="IPR036388">
    <property type="entry name" value="WH-like_DNA-bd_sf"/>
</dbReference>
<dbReference type="PIRSF" id="PIRSF005739">
    <property type="entry name" value="O-mtase"/>
    <property type="match status" value="1"/>
</dbReference>
<dbReference type="GO" id="GO:0032259">
    <property type="term" value="P:methylation"/>
    <property type="evidence" value="ECO:0007669"/>
    <property type="project" value="UniProtKB-KW"/>
</dbReference>
<dbReference type="InterPro" id="IPR001077">
    <property type="entry name" value="COMT_C"/>
</dbReference>
<evidence type="ECO:0000256" key="3">
    <source>
        <dbReference type="ARBA" id="ARBA00022691"/>
    </source>
</evidence>
<dbReference type="Pfam" id="PF00891">
    <property type="entry name" value="Methyltransf_2"/>
    <property type="match status" value="1"/>
</dbReference>
<keyword evidence="1" id="KW-0489">Methyltransferase</keyword>
<dbReference type="OrthoDB" id="2410195at2759"/>
<dbReference type="HOGENOM" id="CLU_005533_5_0_1"/>
<dbReference type="InterPro" id="IPR016461">
    <property type="entry name" value="COMT-like"/>
</dbReference>
<keyword evidence="8" id="KW-1185">Reference proteome</keyword>
<proteinExistence type="predicted"/>
<evidence type="ECO:0000259" key="6">
    <source>
        <dbReference type="Pfam" id="PF08100"/>
    </source>
</evidence>
<dbReference type="InterPro" id="IPR029063">
    <property type="entry name" value="SAM-dependent_MTases_sf"/>
</dbReference>
<sequence>MEPLISSVQQLAEQADEAQRKKLIDTLNGLALSIESPQDMMQRLLYLHVYISVARVACDLQIFNHVVDSPVPIAASDIAARTGAAPNLVARILRYLASVGALTETQEDTYTANKTTKTLANPAWQGAIYHNFDFAWPCFLALPEFLKETGYKDINDPTHCPFNKGHNSDKSAFEWLPQQPSLFPKFNQYMTIQRDGMPKWLDKFPYINYATGVANDRPVFVDIGGGVGHQSALLREALPDSITNPIIVQDLEAVVAQAPPDTGVQHMAHDFWQPQPIKGARMYYMRNIMHDWPDDKAAIILRHTRDAMGPDSVLLIDEMVVPKTGAHWQATQLDMMMMSVLGACERSQSQWETLMASAGLKIKQFHQYTKSLNDCIIECELL</sequence>
<name>A0A0A1TAE8_9HYPO</name>